<evidence type="ECO:0000313" key="4">
    <source>
        <dbReference type="EMBL" id="KAK8988147.1"/>
    </source>
</evidence>
<dbReference type="SUPFAM" id="SSF53098">
    <property type="entry name" value="Ribonuclease H-like"/>
    <property type="match status" value="1"/>
</dbReference>
<dbReference type="Pfam" id="PF13456">
    <property type="entry name" value="RVT_3"/>
    <property type="match status" value="1"/>
</dbReference>
<dbReference type="PANTHER" id="PTHR47723">
    <property type="entry name" value="OS05G0353850 PROTEIN"/>
    <property type="match status" value="1"/>
</dbReference>
<accession>A0ABR2PI81</accession>
<dbReference type="InterPro" id="IPR012337">
    <property type="entry name" value="RNaseH-like_sf"/>
</dbReference>
<feature type="compositionally biased region" description="Polar residues" evidence="1">
    <location>
        <begin position="304"/>
        <end position="325"/>
    </location>
</feature>
<dbReference type="InterPro" id="IPR026960">
    <property type="entry name" value="RVT-Znf"/>
</dbReference>
<protein>
    <recommendedName>
        <fullName evidence="6">Reverse transcriptase zinc-binding domain-containing protein</fullName>
    </recommendedName>
</protein>
<dbReference type="Proteomes" id="UP001396334">
    <property type="component" value="Unassembled WGS sequence"/>
</dbReference>
<proteinExistence type="predicted"/>
<dbReference type="InterPro" id="IPR044730">
    <property type="entry name" value="RNase_H-like_dom_plant"/>
</dbReference>
<feature type="domain" description="Reverse transcriptase zinc-binding" evidence="3">
    <location>
        <begin position="504"/>
        <end position="590"/>
    </location>
</feature>
<dbReference type="Gene3D" id="3.30.420.10">
    <property type="entry name" value="Ribonuclease H-like superfamily/Ribonuclease H"/>
    <property type="match status" value="1"/>
</dbReference>
<dbReference type="Pfam" id="PF13966">
    <property type="entry name" value="zf-RVT"/>
    <property type="match status" value="1"/>
</dbReference>
<evidence type="ECO:0000256" key="1">
    <source>
        <dbReference type="SAM" id="MobiDB-lite"/>
    </source>
</evidence>
<evidence type="ECO:0000259" key="2">
    <source>
        <dbReference type="Pfam" id="PF13456"/>
    </source>
</evidence>
<feature type="region of interest" description="Disordered" evidence="1">
    <location>
        <begin position="1"/>
        <end position="26"/>
    </location>
</feature>
<keyword evidence="5" id="KW-1185">Reference proteome</keyword>
<dbReference type="InterPro" id="IPR053151">
    <property type="entry name" value="RNase_H-like"/>
</dbReference>
<comment type="caution">
    <text evidence="4">The sequence shown here is derived from an EMBL/GenBank/DDBJ whole genome shotgun (WGS) entry which is preliminary data.</text>
</comment>
<sequence length="807" mass="87758">MSSTPLNAVRSAADPPDLPDPDRLSDWIDARRAPLLPSDDTSSAMDTSGLVYTSLVHNDATLGPSLTVVPPVSSSTPSYKDKLLVSGSSGSQPADVDLVDDEEVLLLEGDVSRSTVNSMISIQFSKRVQALAVKNLELTVVIKLLGRAVNSPPSVTPVAPIAPSVSEAFGPWMLVERRQRRSSCKAPSYTVASPVSSPPPIVVHGSRFNPIFKESLDMDHVPIDTTGPQSHTPMPISQSAAVVTLAVVSSSIDASSATVVVPSTSKSSVSQAHGKEKSKVSAKQGDPSKHLALPLRKPIDVQRSAATPTSKPTALTNHRSSSLSSARFAPFPRPSSRFNKANHTAVVVDENANPNVHSPTLNPPSLLPTASGSVPAVPIVSCEMVSRPKDSEGSIPAGTLRDNLRKISLVNWSTVAQPCNRGGLGVPQCNERNLAFQIGVSTCEFLYVYVGYGASAKADGNWNTLRLSALLDLIVVPYVIGVPPPSLDDTRDMVAWRCTPTEVFIVASAYECLLSASWDTCDPKWACIWSFPVTQRIRMFLWLVLRHRLLTNGERVRRGLSSDPSCSCCGCYNETILHILRDCPPVRSFWQSIIPQTDHECFFGASLEHWIVSNIKATRAFGRDTPPWSLFFSYFIWQVWKRRNDFVFNGECLPLPDIYRIGFVWASHFAASIPDAAMDSPAAIDLIQWTVPPHDWVSLNTDATVSSSYNFGVIGGVLRGPTGDWLCGYCKSVGVVSPLNAELWSILEGLNMAWTMGFPRVQVQSDCSVAIRLILDPMASSSSSVLVRRISALQNRPWLLRFLWVPR</sequence>
<evidence type="ECO:0000313" key="5">
    <source>
        <dbReference type="Proteomes" id="UP001396334"/>
    </source>
</evidence>
<gene>
    <name evidence="4" type="ORF">V6N11_065745</name>
</gene>
<feature type="region of interest" description="Disordered" evidence="1">
    <location>
        <begin position="262"/>
        <end position="328"/>
    </location>
</feature>
<dbReference type="InterPro" id="IPR036397">
    <property type="entry name" value="RNaseH_sf"/>
</dbReference>
<reference evidence="4 5" key="1">
    <citation type="journal article" date="2024" name="G3 (Bethesda)">
        <title>Genome assembly of Hibiscus sabdariffa L. provides insights into metabolisms of medicinal natural products.</title>
        <authorList>
            <person name="Kim T."/>
        </authorList>
    </citation>
    <scope>NUCLEOTIDE SEQUENCE [LARGE SCALE GENOMIC DNA]</scope>
    <source>
        <strain evidence="4">TK-2024</strain>
        <tissue evidence="4">Old leaves</tissue>
    </source>
</reference>
<dbReference type="CDD" id="cd06222">
    <property type="entry name" value="RNase_H_like"/>
    <property type="match status" value="1"/>
</dbReference>
<feature type="domain" description="RNase H type-1" evidence="2">
    <location>
        <begin position="700"/>
        <end position="807"/>
    </location>
</feature>
<organism evidence="4 5">
    <name type="scientific">Hibiscus sabdariffa</name>
    <name type="common">roselle</name>
    <dbReference type="NCBI Taxonomy" id="183260"/>
    <lineage>
        <taxon>Eukaryota</taxon>
        <taxon>Viridiplantae</taxon>
        <taxon>Streptophyta</taxon>
        <taxon>Embryophyta</taxon>
        <taxon>Tracheophyta</taxon>
        <taxon>Spermatophyta</taxon>
        <taxon>Magnoliopsida</taxon>
        <taxon>eudicotyledons</taxon>
        <taxon>Gunneridae</taxon>
        <taxon>Pentapetalae</taxon>
        <taxon>rosids</taxon>
        <taxon>malvids</taxon>
        <taxon>Malvales</taxon>
        <taxon>Malvaceae</taxon>
        <taxon>Malvoideae</taxon>
        <taxon>Hibiscus</taxon>
    </lineage>
</organism>
<evidence type="ECO:0008006" key="6">
    <source>
        <dbReference type="Google" id="ProtNLM"/>
    </source>
</evidence>
<dbReference type="InterPro" id="IPR002156">
    <property type="entry name" value="RNaseH_domain"/>
</dbReference>
<evidence type="ECO:0000259" key="3">
    <source>
        <dbReference type="Pfam" id="PF13966"/>
    </source>
</evidence>
<dbReference type="PANTHER" id="PTHR47723:SF19">
    <property type="entry name" value="POLYNUCLEOTIDYL TRANSFERASE, RIBONUCLEASE H-LIKE SUPERFAMILY PROTEIN"/>
    <property type="match status" value="1"/>
</dbReference>
<name>A0ABR2PI81_9ROSI</name>
<dbReference type="EMBL" id="JBBPBN010000059">
    <property type="protein sequence ID" value="KAK8988147.1"/>
    <property type="molecule type" value="Genomic_DNA"/>
</dbReference>